<protein>
    <recommendedName>
        <fullName evidence="3">Flagellin N-terminal domain-containing protein</fullName>
    </recommendedName>
</protein>
<keyword evidence="2" id="KW-1185">Reference proteome</keyword>
<dbReference type="EMBL" id="JBHSWE010000001">
    <property type="protein sequence ID" value="MFC6672200.1"/>
    <property type="molecule type" value="Genomic_DNA"/>
</dbReference>
<evidence type="ECO:0008006" key="3">
    <source>
        <dbReference type="Google" id="ProtNLM"/>
    </source>
</evidence>
<proteinExistence type="predicted"/>
<reference evidence="2" key="1">
    <citation type="journal article" date="2019" name="Int. J. Syst. Evol. Microbiol.">
        <title>The Global Catalogue of Microorganisms (GCM) 10K type strain sequencing project: providing services to taxonomists for standard genome sequencing and annotation.</title>
        <authorList>
            <consortium name="The Broad Institute Genomics Platform"/>
            <consortium name="The Broad Institute Genome Sequencing Center for Infectious Disease"/>
            <person name="Wu L."/>
            <person name="Ma J."/>
        </authorList>
    </citation>
    <scope>NUCLEOTIDE SEQUENCE [LARGE SCALE GENOMIC DNA]</scope>
    <source>
        <strain evidence="2">NBRC 111756</strain>
    </source>
</reference>
<gene>
    <name evidence="1" type="ORF">ACFQDL_20600</name>
</gene>
<name>A0ABW2A3W0_9GAMM</name>
<dbReference type="RefSeq" id="WP_379910656.1">
    <property type="nucleotide sequence ID" value="NZ_JBHSWE010000001.1"/>
</dbReference>
<sequence>MLIAAGNDSGNQLVQNFVDGLTDQTRSLERAVRVIGSGDINIEGSDSLDNPSAVQ</sequence>
<accession>A0ABW2A3W0</accession>
<comment type="caution">
    <text evidence="1">The sequence shown here is derived from an EMBL/GenBank/DDBJ whole genome shotgun (WGS) entry which is preliminary data.</text>
</comment>
<organism evidence="1 2">
    <name type="scientific">Marinobacterium aestuariivivens</name>
    <dbReference type="NCBI Taxonomy" id="1698799"/>
    <lineage>
        <taxon>Bacteria</taxon>
        <taxon>Pseudomonadati</taxon>
        <taxon>Pseudomonadota</taxon>
        <taxon>Gammaproteobacteria</taxon>
        <taxon>Oceanospirillales</taxon>
        <taxon>Oceanospirillaceae</taxon>
        <taxon>Marinobacterium</taxon>
    </lineage>
</organism>
<dbReference type="Proteomes" id="UP001596422">
    <property type="component" value="Unassembled WGS sequence"/>
</dbReference>
<evidence type="ECO:0000313" key="2">
    <source>
        <dbReference type="Proteomes" id="UP001596422"/>
    </source>
</evidence>
<evidence type="ECO:0000313" key="1">
    <source>
        <dbReference type="EMBL" id="MFC6672200.1"/>
    </source>
</evidence>